<feature type="compositionally biased region" description="Basic and acidic residues" evidence="1">
    <location>
        <begin position="37"/>
        <end position="52"/>
    </location>
</feature>
<dbReference type="GeneID" id="34460351"/>
<feature type="region of interest" description="Disordered" evidence="1">
    <location>
        <begin position="34"/>
        <end position="64"/>
    </location>
</feature>
<sequence>MTTEAHEKVHEALHDMFVRKFVLMNGLDLQLHMTGQAEKESNGRRKKADQSYRPKPLPANRSMVEDIYKPSKRLPQNARLPDGGVEPHITDGYVASIPPDELVNRFL</sequence>
<dbReference type="EMBL" id="KV878889">
    <property type="protein sequence ID" value="OJJ88610.1"/>
    <property type="molecule type" value="Genomic_DNA"/>
</dbReference>
<protein>
    <submittedName>
        <fullName evidence="2">Uncharacterized protein</fullName>
    </submittedName>
</protein>
<dbReference type="Proteomes" id="UP000184300">
    <property type="component" value="Unassembled WGS sequence"/>
</dbReference>
<evidence type="ECO:0000313" key="3">
    <source>
        <dbReference type="Proteomes" id="UP000184300"/>
    </source>
</evidence>
<accession>A0A1L9VXG9</accession>
<dbReference type="RefSeq" id="XP_022405286.1">
    <property type="nucleotide sequence ID" value="XM_022544090.1"/>
</dbReference>
<dbReference type="OrthoDB" id="76567at2759"/>
<keyword evidence="3" id="KW-1185">Reference proteome</keyword>
<dbReference type="VEuPathDB" id="FungiDB:ASPGLDRAFT_31737"/>
<reference evidence="3" key="1">
    <citation type="journal article" date="2017" name="Genome Biol.">
        <title>Comparative genomics reveals high biological diversity and specific adaptations in the industrially and medically important fungal genus Aspergillus.</title>
        <authorList>
            <person name="de Vries R.P."/>
            <person name="Riley R."/>
            <person name="Wiebenga A."/>
            <person name="Aguilar-Osorio G."/>
            <person name="Amillis S."/>
            <person name="Uchima C.A."/>
            <person name="Anderluh G."/>
            <person name="Asadollahi M."/>
            <person name="Askin M."/>
            <person name="Barry K."/>
            <person name="Battaglia E."/>
            <person name="Bayram O."/>
            <person name="Benocci T."/>
            <person name="Braus-Stromeyer S.A."/>
            <person name="Caldana C."/>
            <person name="Canovas D."/>
            <person name="Cerqueira G.C."/>
            <person name="Chen F."/>
            <person name="Chen W."/>
            <person name="Choi C."/>
            <person name="Clum A."/>
            <person name="Dos Santos R.A."/>
            <person name="Damasio A.R."/>
            <person name="Diallinas G."/>
            <person name="Emri T."/>
            <person name="Fekete E."/>
            <person name="Flipphi M."/>
            <person name="Freyberg S."/>
            <person name="Gallo A."/>
            <person name="Gournas C."/>
            <person name="Habgood R."/>
            <person name="Hainaut M."/>
            <person name="Harispe M.L."/>
            <person name="Henrissat B."/>
            <person name="Hilden K.S."/>
            <person name="Hope R."/>
            <person name="Hossain A."/>
            <person name="Karabika E."/>
            <person name="Karaffa L."/>
            <person name="Karanyi Z."/>
            <person name="Krasevec N."/>
            <person name="Kuo A."/>
            <person name="Kusch H."/>
            <person name="LaButti K."/>
            <person name="Lagendijk E.L."/>
            <person name="Lapidus A."/>
            <person name="Levasseur A."/>
            <person name="Lindquist E."/>
            <person name="Lipzen A."/>
            <person name="Logrieco A.F."/>
            <person name="MacCabe A."/>
            <person name="Maekelae M.R."/>
            <person name="Malavazi I."/>
            <person name="Melin P."/>
            <person name="Meyer V."/>
            <person name="Mielnichuk N."/>
            <person name="Miskei M."/>
            <person name="Molnar A.P."/>
            <person name="Mule G."/>
            <person name="Ngan C.Y."/>
            <person name="Orejas M."/>
            <person name="Orosz E."/>
            <person name="Ouedraogo J.P."/>
            <person name="Overkamp K.M."/>
            <person name="Park H.-S."/>
            <person name="Perrone G."/>
            <person name="Piumi F."/>
            <person name="Punt P.J."/>
            <person name="Ram A.F."/>
            <person name="Ramon A."/>
            <person name="Rauscher S."/>
            <person name="Record E."/>
            <person name="Riano-Pachon D.M."/>
            <person name="Robert V."/>
            <person name="Roehrig J."/>
            <person name="Ruller R."/>
            <person name="Salamov A."/>
            <person name="Salih N.S."/>
            <person name="Samson R.A."/>
            <person name="Sandor E."/>
            <person name="Sanguinetti M."/>
            <person name="Schuetze T."/>
            <person name="Sepcic K."/>
            <person name="Shelest E."/>
            <person name="Sherlock G."/>
            <person name="Sophianopoulou V."/>
            <person name="Squina F.M."/>
            <person name="Sun H."/>
            <person name="Susca A."/>
            <person name="Todd R.B."/>
            <person name="Tsang A."/>
            <person name="Unkles S.E."/>
            <person name="van de Wiele N."/>
            <person name="van Rossen-Uffink D."/>
            <person name="Oliveira J.V."/>
            <person name="Vesth T.C."/>
            <person name="Visser J."/>
            <person name="Yu J.-H."/>
            <person name="Zhou M."/>
            <person name="Andersen M.R."/>
            <person name="Archer D.B."/>
            <person name="Baker S.E."/>
            <person name="Benoit I."/>
            <person name="Brakhage A.A."/>
            <person name="Braus G.H."/>
            <person name="Fischer R."/>
            <person name="Frisvad J.C."/>
            <person name="Goldman G.H."/>
            <person name="Houbraken J."/>
            <person name="Oakley B."/>
            <person name="Pocsi I."/>
            <person name="Scazzocchio C."/>
            <person name="Seiboth B."/>
            <person name="vanKuyk P.A."/>
            <person name="Wortman J."/>
            <person name="Dyer P.S."/>
            <person name="Grigoriev I.V."/>
        </authorList>
    </citation>
    <scope>NUCLEOTIDE SEQUENCE [LARGE SCALE GENOMIC DNA]</scope>
    <source>
        <strain evidence="3">CBS 516.65</strain>
    </source>
</reference>
<gene>
    <name evidence="2" type="ORF">ASPGLDRAFT_31737</name>
</gene>
<proteinExistence type="predicted"/>
<organism evidence="2 3">
    <name type="scientific">Aspergillus glaucus CBS 516.65</name>
    <dbReference type="NCBI Taxonomy" id="1160497"/>
    <lineage>
        <taxon>Eukaryota</taxon>
        <taxon>Fungi</taxon>
        <taxon>Dikarya</taxon>
        <taxon>Ascomycota</taxon>
        <taxon>Pezizomycotina</taxon>
        <taxon>Eurotiomycetes</taxon>
        <taxon>Eurotiomycetidae</taxon>
        <taxon>Eurotiales</taxon>
        <taxon>Aspergillaceae</taxon>
        <taxon>Aspergillus</taxon>
        <taxon>Aspergillus subgen. Aspergillus</taxon>
    </lineage>
</organism>
<evidence type="ECO:0000256" key="1">
    <source>
        <dbReference type="SAM" id="MobiDB-lite"/>
    </source>
</evidence>
<name>A0A1L9VXG9_ASPGL</name>
<evidence type="ECO:0000313" key="2">
    <source>
        <dbReference type="EMBL" id="OJJ88610.1"/>
    </source>
</evidence>
<dbReference type="AlphaFoldDB" id="A0A1L9VXG9"/>